<feature type="signal peptide" evidence="1">
    <location>
        <begin position="1"/>
        <end position="30"/>
    </location>
</feature>
<feature type="chain" id="PRO_5047227776" evidence="1">
    <location>
        <begin position="31"/>
        <end position="348"/>
    </location>
</feature>
<dbReference type="Gene3D" id="2.130.10.10">
    <property type="entry name" value="YVTN repeat-like/Quinoprotein amine dehydrogenase"/>
    <property type="match status" value="2"/>
</dbReference>
<evidence type="ECO:0000256" key="1">
    <source>
        <dbReference type="SAM" id="SignalP"/>
    </source>
</evidence>
<dbReference type="Proteomes" id="UP001601303">
    <property type="component" value="Unassembled WGS sequence"/>
</dbReference>
<comment type="caution">
    <text evidence="2">The sequence shown here is derived from an EMBL/GenBank/DDBJ whole genome shotgun (WGS) entry which is preliminary data.</text>
</comment>
<dbReference type="RefSeq" id="WP_388104521.1">
    <property type="nucleotide sequence ID" value="NZ_JBIAHM010000003.1"/>
</dbReference>
<dbReference type="SUPFAM" id="SSF50969">
    <property type="entry name" value="YVTN repeat-like/Quinoprotein amine dehydrogenase"/>
    <property type="match status" value="1"/>
</dbReference>
<dbReference type="InterPro" id="IPR015943">
    <property type="entry name" value="WD40/YVTN_repeat-like_dom_sf"/>
</dbReference>
<organism evidence="2 3">
    <name type="scientific">Streptomyces hokutonensis</name>
    <dbReference type="NCBI Taxonomy" id="1306990"/>
    <lineage>
        <taxon>Bacteria</taxon>
        <taxon>Bacillati</taxon>
        <taxon>Actinomycetota</taxon>
        <taxon>Actinomycetes</taxon>
        <taxon>Kitasatosporales</taxon>
        <taxon>Streptomycetaceae</taxon>
        <taxon>Streptomyces</taxon>
    </lineage>
</organism>
<evidence type="ECO:0000313" key="3">
    <source>
        <dbReference type="Proteomes" id="UP001601303"/>
    </source>
</evidence>
<evidence type="ECO:0000313" key="2">
    <source>
        <dbReference type="EMBL" id="MFE9598842.1"/>
    </source>
</evidence>
<dbReference type="PANTHER" id="PTHR47197">
    <property type="entry name" value="PROTEIN NIRF"/>
    <property type="match status" value="1"/>
</dbReference>
<name>A0ABW6LZY4_9ACTN</name>
<keyword evidence="1" id="KW-0732">Signal</keyword>
<dbReference type="PANTHER" id="PTHR47197:SF3">
    <property type="entry name" value="DIHYDRO-HEME D1 DEHYDROGENASE"/>
    <property type="match status" value="1"/>
</dbReference>
<gene>
    <name evidence="2" type="ORF">ACFYNQ_09695</name>
</gene>
<keyword evidence="3" id="KW-1185">Reference proteome</keyword>
<accession>A0ABW6LZY4</accession>
<sequence length="348" mass="36375">MRRRRLAGGTVLAAFAASLTVLTGTGTAHADSSTVLPVSSHWQTVADSTHHHVYISAPGSDAVVATDFDGQVIKTIGQLDGARGMALSRDENTLYVALPEADAIAAVDTSTLEETRRFATGDGTAPESLALAGDELWFSYRASWSGAIGSISVGDPEPVVDPGNVPDFTWYGKPLLASSPASPDLLVAGESEVSPGALRVYDVTSGQTQEIAYNENPGGTVEDLAVTPDGQSVVTAADSVYYHQQFRLSDLTQTGQYDTGPYPTAVAIAPDGTVAAGIVAGGDSDIYVYPPGSTTPARTVVLGSSSYRDLLRRGLAWASDGSRLFAVRFTYQAQVILDVVPMTDGVSR</sequence>
<dbReference type="InterPro" id="IPR051200">
    <property type="entry name" value="Host-pathogen_enzymatic-act"/>
</dbReference>
<proteinExistence type="predicted"/>
<dbReference type="EMBL" id="JBIAHM010000003">
    <property type="protein sequence ID" value="MFE9598842.1"/>
    <property type="molecule type" value="Genomic_DNA"/>
</dbReference>
<reference evidence="2 3" key="1">
    <citation type="submission" date="2024-10" db="EMBL/GenBank/DDBJ databases">
        <title>The Natural Products Discovery Center: Release of the First 8490 Sequenced Strains for Exploring Actinobacteria Biosynthetic Diversity.</title>
        <authorList>
            <person name="Kalkreuter E."/>
            <person name="Kautsar S.A."/>
            <person name="Yang D."/>
            <person name="Bader C.D."/>
            <person name="Teijaro C.N."/>
            <person name="Fluegel L."/>
            <person name="Davis C.M."/>
            <person name="Simpson J.R."/>
            <person name="Lauterbach L."/>
            <person name="Steele A.D."/>
            <person name="Gui C."/>
            <person name="Meng S."/>
            <person name="Li G."/>
            <person name="Viehrig K."/>
            <person name="Ye F."/>
            <person name="Su P."/>
            <person name="Kiefer A.F."/>
            <person name="Nichols A."/>
            <person name="Cepeda A.J."/>
            <person name="Yan W."/>
            <person name="Fan B."/>
            <person name="Jiang Y."/>
            <person name="Adhikari A."/>
            <person name="Zheng C.-J."/>
            <person name="Schuster L."/>
            <person name="Cowan T.M."/>
            <person name="Smanski M.J."/>
            <person name="Chevrette M.G."/>
            <person name="De Carvalho L.P.S."/>
            <person name="Shen B."/>
        </authorList>
    </citation>
    <scope>NUCLEOTIDE SEQUENCE [LARGE SCALE GENOMIC DNA]</scope>
    <source>
        <strain evidence="2 3">NPDC006488</strain>
    </source>
</reference>
<protein>
    <submittedName>
        <fullName evidence="2">YncE family protein</fullName>
    </submittedName>
</protein>
<dbReference type="InterPro" id="IPR011044">
    <property type="entry name" value="Quino_amine_DH_bsu"/>
</dbReference>